<dbReference type="PANTHER" id="PTHR12837">
    <property type="entry name" value="POLY ADP-RIBOSE GLYCOHYDROLASE"/>
    <property type="match status" value="1"/>
</dbReference>
<dbReference type="GO" id="GO:0005737">
    <property type="term" value="C:cytoplasm"/>
    <property type="evidence" value="ECO:0007669"/>
    <property type="project" value="TreeGrafter"/>
</dbReference>
<dbReference type="GO" id="GO:0005975">
    <property type="term" value="P:carbohydrate metabolic process"/>
    <property type="evidence" value="ECO:0007669"/>
    <property type="project" value="InterPro"/>
</dbReference>
<dbReference type="AlphaFoldDB" id="A0A6B2LDL3"/>
<sequence length="272" mass="29702">MESYGFRYSASEVPKVEWYMNFADENLFTVYGGPLFAQDEIQVTEHPVLASVKEAALKLQAKNDNLKPKTKENNRSTPILIRNAERRVAISVSPNALEGRPSGLYGSNFMNASPEAITKATKPIQPPTTSNILAMEAPKFGSGEYSQSTISTILSTAYTGYLAAIEESKEHLKDQGINGDPQVVIHTGHWGCGAYGGNKNVMAIIQLIAAHLAHVDILVYHVLDNPEVLQQATPIVEKLMVENASISTVVMEIQKMGFKWGITDALSQQPLG</sequence>
<proteinExistence type="predicted"/>
<dbReference type="Pfam" id="PF05028">
    <property type="entry name" value="PARG_cat_C"/>
    <property type="match status" value="1"/>
</dbReference>
<dbReference type="PANTHER" id="PTHR12837:SF0">
    <property type="entry name" value="POLY(ADP-RIBOSE) GLYCOHYDROLASE"/>
    <property type="match status" value="1"/>
</dbReference>
<evidence type="ECO:0000313" key="2">
    <source>
        <dbReference type="EMBL" id="NDV35094.1"/>
    </source>
</evidence>
<dbReference type="EMBL" id="GIBP01006125">
    <property type="protein sequence ID" value="NDV35094.1"/>
    <property type="molecule type" value="Transcribed_RNA"/>
</dbReference>
<organism evidence="2">
    <name type="scientific">Arcella intermedia</name>
    <dbReference type="NCBI Taxonomy" id="1963864"/>
    <lineage>
        <taxon>Eukaryota</taxon>
        <taxon>Amoebozoa</taxon>
        <taxon>Tubulinea</taxon>
        <taxon>Elardia</taxon>
        <taxon>Arcellinida</taxon>
        <taxon>Sphaerothecina</taxon>
        <taxon>Arcellidae</taxon>
        <taxon>Arcella</taxon>
    </lineage>
</organism>
<dbReference type="GO" id="GO:1990966">
    <property type="term" value="P:ATP generation from poly-ADP-D-ribose"/>
    <property type="evidence" value="ECO:0007669"/>
    <property type="project" value="TreeGrafter"/>
</dbReference>
<evidence type="ECO:0000259" key="1">
    <source>
        <dbReference type="Pfam" id="PF05028"/>
    </source>
</evidence>
<dbReference type="GO" id="GO:0009225">
    <property type="term" value="P:nucleotide-sugar metabolic process"/>
    <property type="evidence" value="ECO:0007669"/>
    <property type="project" value="TreeGrafter"/>
</dbReference>
<feature type="domain" description="PARG catalytic Macro" evidence="1">
    <location>
        <begin position="128"/>
        <end position="225"/>
    </location>
</feature>
<dbReference type="GO" id="GO:0005634">
    <property type="term" value="C:nucleus"/>
    <property type="evidence" value="ECO:0007669"/>
    <property type="project" value="TreeGrafter"/>
</dbReference>
<dbReference type="InterPro" id="IPR046372">
    <property type="entry name" value="PARG_cat_C"/>
</dbReference>
<dbReference type="GO" id="GO:0006282">
    <property type="term" value="P:regulation of DNA repair"/>
    <property type="evidence" value="ECO:0007669"/>
    <property type="project" value="InterPro"/>
</dbReference>
<dbReference type="GO" id="GO:0004649">
    <property type="term" value="F:poly(ADP-ribose) glycohydrolase activity"/>
    <property type="evidence" value="ECO:0007669"/>
    <property type="project" value="InterPro"/>
</dbReference>
<name>A0A6B2LDL3_9EUKA</name>
<protein>
    <recommendedName>
        <fullName evidence="1">PARG catalytic Macro domain-containing protein</fullName>
    </recommendedName>
</protein>
<dbReference type="InterPro" id="IPR007724">
    <property type="entry name" value="Poly_GlycHdrlase"/>
</dbReference>
<accession>A0A6B2LDL3</accession>
<reference evidence="2" key="1">
    <citation type="journal article" date="2020" name="J. Eukaryot. Microbiol.">
        <title>De novo Sequencing, Assembly and Annotation of the Transcriptome for the Free-Living Testate Amoeba Arcella intermedia.</title>
        <authorList>
            <person name="Ribeiro G.M."/>
            <person name="Porfirio-Sousa A.L."/>
            <person name="Maurer-Alcala X.X."/>
            <person name="Katz L.A."/>
            <person name="Lahr D.J.G."/>
        </authorList>
    </citation>
    <scope>NUCLEOTIDE SEQUENCE</scope>
</reference>